<evidence type="ECO:0000313" key="2">
    <source>
        <dbReference type="EMBL" id="KAK8938376.1"/>
    </source>
</evidence>
<keyword evidence="1" id="KW-0812">Transmembrane</keyword>
<keyword evidence="1" id="KW-1133">Transmembrane helix</keyword>
<dbReference type="Proteomes" id="UP001418222">
    <property type="component" value="Unassembled WGS sequence"/>
</dbReference>
<sequence length="144" mass="15433">MASTTIASNFRRLLTFRGPHAYRGSNRSVATGAAAAAEAGGGMKTKAGNNLDMVGVFIPLGIVVTALTLGAYTAKGQLVHSPSVRVNKKRRGTVAEVDEPDHVADEGSRYVNRSFFRKVAHIQDFDAVRSGISDPTRSDNVFQR</sequence>
<organism evidence="2 3">
    <name type="scientific">Platanthera zijinensis</name>
    <dbReference type="NCBI Taxonomy" id="2320716"/>
    <lineage>
        <taxon>Eukaryota</taxon>
        <taxon>Viridiplantae</taxon>
        <taxon>Streptophyta</taxon>
        <taxon>Embryophyta</taxon>
        <taxon>Tracheophyta</taxon>
        <taxon>Spermatophyta</taxon>
        <taxon>Magnoliopsida</taxon>
        <taxon>Liliopsida</taxon>
        <taxon>Asparagales</taxon>
        <taxon>Orchidaceae</taxon>
        <taxon>Orchidoideae</taxon>
        <taxon>Orchideae</taxon>
        <taxon>Orchidinae</taxon>
        <taxon>Platanthera</taxon>
    </lineage>
</organism>
<protein>
    <submittedName>
        <fullName evidence="2">Uncharacterized protein</fullName>
    </submittedName>
</protein>
<reference evidence="2 3" key="1">
    <citation type="journal article" date="2022" name="Nat. Plants">
        <title>Genomes of leafy and leafless Platanthera orchids illuminate the evolution of mycoheterotrophy.</title>
        <authorList>
            <person name="Li M.H."/>
            <person name="Liu K.W."/>
            <person name="Li Z."/>
            <person name="Lu H.C."/>
            <person name="Ye Q.L."/>
            <person name="Zhang D."/>
            <person name="Wang J.Y."/>
            <person name="Li Y.F."/>
            <person name="Zhong Z.M."/>
            <person name="Liu X."/>
            <person name="Yu X."/>
            <person name="Liu D.K."/>
            <person name="Tu X.D."/>
            <person name="Liu B."/>
            <person name="Hao Y."/>
            <person name="Liao X.Y."/>
            <person name="Jiang Y.T."/>
            <person name="Sun W.H."/>
            <person name="Chen J."/>
            <person name="Chen Y.Q."/>
            <person name="Ai Y."/>
            <person name="Zhai J.W."/>
            <person name="Wu S.S."/>
            <person name="Zhou Z."/>
            <person name="Hsiao Y.Y."/>
            <person name="Wu W.L."/>
            <person name="Chen Y.Y."/>
            <person name="Lin Y.F."/>
            <person name="Hsu J.L."/>
            <person name="Li C.Y."/>
            <person name="Wang Z.W."/>
            <person name="Zhao X."/>
            <person name="Zhong W.Y."/>
            <person name="Ma X.K."/>
            <person name="Ma L."/>
            <person name="Huang J."/>
            <person name="Chen G.Z."/>
            <person name="Huang M.Z."/>
            <person name="Huang L."/>
            <person name="Peng D.H."/>
            <person name="Luo Y.B."/>
            <person name="Zou S.Q."/>
            <person name="Chen S.P."/>
            <person name="Lan S."/>
            <person name="Tsai W.C."/>
            <person name="Van de Peer Y."/>
            <person name="Liu Z.J."/>
        </authorList>
    </citation>
    <scope>NUCLEOTIDE SEQUENCE [LARGE SCALE GENOMIC DNA]</scope>
    <source>
        <strain evidence="2">Lor287</strain>
    </source>
</reference>
<dbReference type="PANTHER" id="PTHR33919">
    <property type="entry name" value="OS09G0127700 PROTEIN"/>
    <property type="match status" value="1"/>
</dbReference>
<keyword evidence="1" id="KW-0472">Membrane</keyword>
<feature type="transmembrane region" description="Helical" evidence="1">
    <location>
        <begin position="53"/>
        <end position="72"/>
    </location>
</feature>
<accession>A0AAP0BGV1</accession>
<evidence type="ECO:0000313" key="3">
    <source>
        <dbReference type="Proteomes" id="UP001418222"/>
    </source>
</evidence>
<proteinExistence type="predicted"/>
<dbReference type="EMBL" id="JBBWWQ010000009">
    <property type="protein sequence ID" value="KAK8938376.1"/>
    <property type="molecule type" value="Genomic_DNA"/>
</dbReference>
<comment type="caution">
    <text evidence="2">The sequence shown here is derived from an EMBL/GenBank/DDBJ whole genome shotgun (WGS) entry which is preliminary data.</text>
</comment>
<dbReference type="PANTHER" id="PTHR33919:SF11">
    <property type="entry name" value="EXPRESSED PROTEIN"/>
    <property type="match status" value="1"/>
</dbReference>
<evidence type="ECO:0000256" key="1">
    <source>
        <dbReference type="SAM" id="Phobius"/>
    </source>
</evidence>
<gene>
    <name evidence="2" type="ORF">KSP39_PZI011391</name>
</gene>
<keyword evidence="3" id="KW-1185">Reference proteome</keyword>
<dbReference type="AlphaFoldDB" id="A0AAP0BGV1"/>
<name>A0AAP0BGV1_9ASPA</name>